<dbReference type="Proteomes" id="UP000029644">
    <property type="component" value="Unassembled WGS sequence"/>
</dbReference>
<dbReference type="InterPro" id="IPR024607">
    <property type="entry name" value="Sulfatase_CS"/>
</dbReference>
<dbReference type="Pfam" id="PF00884">
    <property type="entry name" value="Sulfatase"/>
    <property type="match status" value="1"/>
</dbReference>
<evidence type="ECO:0000313" key="7">
    <source>
        <dbReference type="EMBL" id="GAL64210.1"/>
    </source>
</evidence>
<comment type="similarity">
    <text evidence="1">Belongs to the sulfatase family.</text>
</comment>
<dbReference type="PROSITE" id="PS00523">
    <property type="entry name" value="SULFATASE_1"/>
    <property type="match status" value="1"/>
</dbReference>
<proteinExistence type="inferred from homology"/>
<dbReference type="InterPro" id="IPR050738">
    <property type="entry name" value="Sulfatase"/>
</dbReference>
<dbReference type="CDD" id="cd16143">
    <property type="entry name" value="ARS_like"/>
    <property type="match status" value="1"/>
</dbReference>
<dbReference type="RefSeq" id="WP_052415473.1">
    <property type="nucleotide sequence ID" value="NZ_BBNQ01000016.1"/>
</dbReference>
<feature type="chain" id="PRO_5001865653" evidence="5">
    <location>
        <begin position="24"/>
        <end position="534"/>
    </location>
</feature>
<dbReference type="InterPro" id="IPR017850">
    <property type="entry name" value="Alkaline_phosphatase_core_sf"/>
</dbReference>
<dbReference type="GO" id="GO:0046872">
    <property type="term" value="F:metal ion binding"/>
    <property type="evidence" value="ECO:0007669"/>
    <property type="project" value="UniProtKB-KW"/>
</dbReference>
<dbReference type="Gene3D" id="3.40.720.10">
    <property type="entry name" value="Alkaline Phosphatase, subunit A"/>
    <property type="match status" value="1"/>
</dbReference>
<evidence type="ECO:0000313" key="8">
    <source>
        <dbReference type="Proteomes" id="UP000029644"/>
    </source>
</evidence>
<evidence type="ECO:0000256" key="5">
    <source>
        <dbReference type="SAM" id="SignalP"/>
    </source>
</evidence>
<evidence type="ECO:0000256" key="4">
    <source>
        <dbReference type="ARBA" id="ARBA00022837"/>
    </source>
</evidence>
<keyword evidence="3 7" id="KW-0378">Hydrolase</keyword>
<dbReference type="GO" id="GO:0004065">
    <property type="term" value="F:arylsulfatase activity"/>
    <property type="evidence" value="ECO:0007669"/>
    <property type="project" value="UniProtKB-EC"/>
</dbReference>
<evidence type="ECO:0000256" key="3">
    <source>
        <dbReference type="ARBA" id="ARBA00022801"/>
    </source>
</evidence>
<dbReference type="AlphaFoldDB" id="A0A090VHF4"/>
<evidence type="ECO:0000256" key="2">
    <source>
        <dbReference type="ARBA" id="ARBA00022723"/>
    </source>
</evidence>
<dbReference type="PROSITE" id="PS00149">
    <property type="entry name" value="SULFATASE_2"/>
    <property type="match status" value="1"/>
</dbReference>
<evidence type="ECO:0000259" key="6">
    <source>
        <dbReference type="Pfam" id="PF00884"/>
    </source>
</evidence>
<dbReference type="InterPro" id="IPR000917">
    <property type="entry name" value="Sulfatase_N"/>
</dbReference>
<dbReference type="EMBL" id="BBNQ01000016">
    <property type="protein sequence ID" value="GAL64210.1"/>
    <property type="molecule type" value="Genomic_DNA"/>
</dbReference>
<sequence length="534" mass="59854">MIKTSSTLLVLTSVLCLVFSSFSDETKQQNKISSDTELMKPKKPNIIYILADDLGYGDLECFNPNGKIPTPNLNNMANNGVMFTDAHTSSAVCTPTRYGILTGRYNWRSRLKSGVLGGYSKSLIKEDRVTVATMLKTQGYSTAYIGKWHMGWDWSFVNEETEATLRKLHTNPKVDFSVPIKNGPSTHGFDYSFGFCGSLDMAPYVFVENDIPTMEPTKTTISVDEKGVWRKGPTSDDFVHANILQDLTDRAVSYIEEKSTEKDPFFLYFPLPAPHTPILPTTEFLGKSNTNMYGDFVMQVDDVVRQIREALKKQGISENTLIVFTSDNGCSPKADFEELAKVKHDPSYVFRGMKADIYEGGHHVPLIVEWPSKGLKNSKTDRTISTVDFFATCAEVSGYNIKDTEAEDSYSMLPLIVGANQDDIREYTVYHSINGSFAIKQGDWKLCLTNGSAGWSYPRPNEIKSQKLDLPEMQLFNLKNDIEETKNLIAENPEKAVELKVALKKIILDGRSTAGEKQQNEGMEGWKQIESIIN</sequence>
<keyword evidence="2" id="KW-0479">Metal-binding</keyword>
<keyword evidence="5" id="KW-0732">Signal</keyword>
<comment type="caution">
    <text evidence="7">The sequence shown here is derived from an EMBL/GenBank/DDBJ whole genome shotgun (WGS) entry which is preliminary data.</text>
</comment>
<name>A0A090VHF4_9FLAO</name>
<dbReference type="PANTHER" id="PTHR42693:SF53">
    <property type="entry name" value="ENDO-4-O-SULFATASE"/>
    <property type="match status" value="1"/>
</dbReference>
<evidence type="ECO:0000256" key="1">
    <source>
        <dbReference type="ARBA" id="ARBA00008779"/>
    </source>
</evidence>
<protein>
    <submittedName>
        <fullName evidence="7">Arylsulfatase</fullName>
        <ecNumber evidence="7">3.1.6.1</ecNumber>
    </submittedName>
</protein>
<keyword evidence="4" id="KW-0106">Calcium</keyword>
<accession>A0A090VHF4</accession>
<feature type="domain" description="Sulfatase N-terminal" evidence="6">
    <location>
        <begin position="44"/>
        <end position="398"/>
    </location>
</feature>
<feature type="signal peptide" evidence="5">
    <location>
        <begin position="1"/>
        <end position="23"/>
    </location>
</feature>
<dbReference type="PANTHER" id="PTHR42693">
    <property type="entry name" value="ARYLSULFATASE FAMILY MEMBER"/>
    <property type="match status" value="1"/>
</dbReference>
<gene>
    <name evidence="7" type="ORF">JCM19300_2363</name>
</gene>
<organism evidence="7 8">
    <name type="scientific">Algibacter lectus</name>
    <dbReference type="NCBI Taxonomy" id="221126"/>
    <lineage>
        <taxon>Bacteria</taxon>
        <taxon>Pseudomonadati</taxon>
        <taxon>Bacteroidota</taxon>
        <taxon>Flavobacteriia</taxon>
        <taxon>Flavobacteriales</taxon>
        <taxon>Flavobacteriaceae</taxon>
        <taxon>Algibacter</taxon>
    </lineage>
</organism>
<reference evidence="7 8" key="1">
    <citation type="journal article" date="2014" name="Genome Announc.">
        <title>Draft Genome Sequences of Marine Flavobacterium Algibacter lectus Strains SS8 and NR4.</title>
        <authorList>
            <person name="Takatani N."/>
            <person name="Nakanishi M."/>
            <person name="Meirelles P."/>
            <person name="Mino S."/>
            <person name="Suda W."/>
            <person name="Oshima K."/>
            <person name="Hattori M."/>
            <person name="Ohkuma M."/>
            <person name="Hosokawa M."/>
            <person name="Miyashita K."/>
            <person name="Thompson F.L."/>
            <person name="Niwa A."/>
            <person name="Sawabe T."/>
            <person name="Sawabe T."/>
        </authorList>
    </citation>
    <scope>NUCLEOTIDE SEQUENCE [LARGE SCALE GENOMIC DNA]</scope>
    <source>
        <strain evidence="7 8">JCM 19300</strain>
    </source>
</reference>
<dbReference type="OrthoDB" id="9765065at2"/>
<dbReference type="Gene3D" id="3.30.1120.10">
    <property type="match status" value="1"/>
</dbReference>
<dbReference type="EC" id="3.1.6.1" evidence="7"/>
<dbReference type="SUPFAM" id="SSF53649">
    <property type="entry name" value="Alkaline phosphatase-like"/>
    <property type="match status" value="1"/>
</dbReference>